<accession>A0AAV0EKD9</accession>
<dbReference type="Proteomes" id="UP001152523">
    <property type="component" value="Unassembled WGS sequence"/>
</dbReference>
<keyword evidence="3 5" id="KW-1133">Transmembrane helix</keyword>
<keyword evidence="4 5" id="KW-0472">Membrane</keyword>
<name>A0AAV0EKD9_9ASTE</name>
<evidence type="ECO:0000313" key="8">
    <source>
        <dbReference type="Proteomes" id="UP001152523"/>
    </source>
</evidence>
<comment type="subcellular location">
    <subcellularLocation>
        <location evidence="1">Membrane</location>
        <topology evidence="1">Single-pass membrane protein</topology>
    </subcellularLocation>
</comment>
<evidence type="ECO:0000256" key="1">
    <source>
        <dbReference type="ARBA" id="ARBA00004167"/>
    </source>
</evidence>
<feature type="transmembrane region" description="Helical" evidence="5">
    <location>
        <begin position="27"/>
        <end position="49"/>
    </location>
</feature>
<dbReference type="EMBL" id="CAMAPF010000933">
    <property type="protein sequence ID" value="CAH9124241.1"/>
    <property type="molecule type" value="Genomic_DNA"/>
</dbReference>
<evidence type="ECO:0000256" key="2">
    <source>
        <dbReference type="ARBA" id="ARBA00022692"/>
    </source>
</evidence>
<dbReference type="GO" id="GO:0009506">
    <property type="term" value="C:plasmodesma"/>
    <property type="evidence" value="ECO:0007669"/>
    <property type="project" value="TreeGrafter"/>
</dbReference>
<sequence>MDNLQQKPPSASHHPQQPPRRNALKNFIGMLFAFMVVGGIILLVIWLAIRPHRPVYSVVKATVHSYNLTDSDNRLTADFSFTIKAYNRNRRTSIKYKPLQARLYFGNEEIAVATTAPFRQPPRDVTYLPLSLQAKNVALNGVKDFKNQRTAGKVELVVKLNGRVRFKTGAWKWYHRRMKVTCKPTVMSYSSDNFKEARCHVGF</sequence>
<feature type="domain" description="Late embryogenesis abundant protein LEA-2 subgroup" evidence="6">
    <location>
        <begin position="82"/>
        <end position="182"/>
    </location>
</feature>
<keyword evidence="8" id="KW-1185">Reference proteome</keyword>
<evidence type="ECO:0000259" key="6">
    <source>
        <dbReference type="Pfam" id="PF03168"/>
    </source>
</evidence>
<gene>
    <name evidence="7" type="ORF">CEPIT_LOCUS25835</name>
</gene>
<keyword evidence="2 5" id="KW-0812">Transmembrane</keyword>
<organism evidence="7 8">
    <name type="scientific">Cuscuta epithymum</name>
    <dbReference type="NCBI Taxonomy" id="186058"/>
    <lineage>
        <taxon>Eukaryota</taxon>
        <taxon>Viridiplantae</taxon>
        <taxon>Streptophyta</taxon>
        <taxon>Embryophyta</taxon>
        <taxon>Tracheophyta</taxon>
        <taxon>Spermatophyta</taxon>
        <taxon>Magnoliopsida</taxon>
        <taxon>eudicotyledons</taxon>
        <taxon>Gunneridae</taxon>
        <taxon>Pentapetalae</taxon>
        <taxon>asterids</taxon>
        <taxon>lamiids</taxon>
        <taxon>Solanales</taxon>
        <taxon>Convolvulaceae</taxon>
        <taxon>Cuscuteae</taxon>
        <taxon>Cuscuta</taxon>
        <taxon>Cuscuta subgen. Cuscuta</taxon>
    </lineage>
</organism>
<evidence type="ECO:0000256" key="3">
    <source>
        <dbReference type="ARBA" id="ARBA00022989"/>
    </source>
</evidence>
<dbReference type="PANTHER" id="PTHR31415:SF130">
    <property type="entry name" value="NDR1_HIN1-LIKE PROTEIN 6"/>
    <property type="match status" value="1"/>
</dbReference>
<dbReference type="GO" id="GO:0098542">
    <property type="term" value="P:defense response to other organism"/>
    <property type="evidence" value="ECO:0007669"/>
    <property type="project" value="InterPro"/>
</dbReference>
<evidence type="ECO:0000256" key="5">
    <source>
        <dbReference type="SAM" id="Phobius"/>
    </source>
</evidence>
<evidence type="ECO:0000313" key="7">
    <source>
        <dbReference type="EMBL" id="CAH9124241.1"/>
    </source>
</evidence>
<protein>
    <recommendedName>
        <fullName evidence="6">Late embryogenesis abundant protein LEA-2 subgroup domain-containing protein</fullName>
    </recommendedName>
</protein>
<evidence type="ECO:0000256" key="4">
    <source>
        <dbReference type="ARBA" id="ARBA00023136"/>
    </source>
</evidence>
<reference evidence="7" key="1">
    <citation type="submission" date="2022-07" db="EMBL/GenBank/DDBJ databases">
        <authorList>
            <person name="Macas J."/>
            <person name="Novak P."/>
            <person name="Neumann P."/>
        </authorList>
    </citation>
    <scope>NUCLEOTIDE SEQUENCE</scope>
</reference>
<dbReference type="PANTHER" id="PTHR31415">
    <property type="entry name" value="OS05G0367900 PROTEIN"/>
    <property type="match status" value="1"/>
</dbReference>
<dbReference type="Pfam" id="PF03168">
    <property type="entry name" value="LEA_2"/>
    <property type="match status" value="1"/>
</dbReference>
<dbReference type="InterPro" id="IPR044839">
    <property type="entry name" value="NDR1-like"/>
</dbReference>
<dbReference type="AlphaFoldDB" id="A0AAV0EKD9"/>
<dbReference type="InterPro" id="IPR004864">
    <property type="entry name" value="LEA_2"/>
</dbReference>
<dbReference type="GO" id="GO:0005886">
    <property type="term" value="C:plasma membrane"/>
    <property type="evidence" value="ECO:0007669"/>
    <property type="project" value="TreeGrafter"/>
</dbReference>
<proteinExistence type="predicted"/>
<comment type="caution">
    <text evidence="7">The sequence shown here is derived from an EMBL/GenBank/DDBJ whole genome shotgun (WGS) entry which is preliminary data.</text>
</comment>